<sequence length="138" mass="14551">MSSESTEVWTGWYRDRRGAEALVITADGRHVTARVRGIEYTGASFAALTAAEGGEPLTGCVLEWDLPLPVVTDGTSQQATLSCLLTLGERADLSLTLHYGGTAFEAIVAGGDFEGALARLRGQLPEGADFGRRLLPAA</sequence>
<evidence type="ECO:0000313" key="1">
    <source>
        <dbReference type="EMBL" id="GHF85453.1"/>
    </source>
</evidence>
<dbReference type="AlphaFoldDB" id="A0A919BEI4"/>
<dbReference type="RefSeq" id="WP_190040989.1">
    <property type="nucleotide sequence ID" value="NZ_BNBE01000001.1"/>
</dbReference>
<dbReference type="Proteomes" id="UP000632849">
    <property type="component" value="Unassembled WGS sequence"/>
</dbReference>
<protein>
    <submittedName>
        <fullName evidence="1">Uncharacterized protein</fullName>
    </submittedName>
</protein>
<comment type="caution">
    <text evidence="1">The sequence shown here is derived from an EMBL/GenBank/DDBJ whole genome shotgun (WGS) entry which is preliminary data.</text>
</comment>
<gene>
    <name evidence="1" type="ORF">GCM10017667_12140</name>
</gene>
<organism evidence="1 2">
    <name type="scientific">Streptomyces filamentosus</name>
    <name type="common">Streptomyces roseosporus</name>
    <dbReference type="NCBI Taxonomy" id="67294"/>
    <lineage>
        <taxon>Bacteria</taxon>
        <taxon>Bacillati</taxon>
        <taxon>Actinomycetota</taxon>
        <taxon>Actinomycetes</taxon>
        <taxon>Kitasatosporales</taxon>
        <taxon>Streptomycetaceae</taxon>
        <taxon>Streptomyces</taxon>
    </lineage>
</organism>
<dbReference type="Pfam" id="PF19822">
    <property type="entry name" value="DUF6304"/>
    <property type="match status" value="1"/>
</dbReference>
<reference evidence="1" key="1">
    <citation type="journal article" date="2014" name="Int. J. Syst. Evol. Microbiol.">
        <title>Complete genome sequence of Corynebacterium casei LMG S-19264T (=DSM 44701T), isolated from a smear-ripened cheese.</title>
        <authorList>
            <consortium name="US DOE Joint Genome Institute (JGI-PGF)"/>
            <person name="Walter F."/>
            <person name="Albersmeier A."/>
            <person name="Kalinowski J."/>
            <person name="Ruckert C."/>
        </authorList>
    </citation>
    <scope>NUCLEOTIDE SEQUENCE</scope>
    <source>
        <strain evidence="1">JCM 4122</strain>
    </source>
</reference>
<dbReference type="InterPro" id="IPR046271">
    <property type="entry name" value="DUF6304"/>
</dbReference>
<proteinExistence type="predicted"/>
<dbReference type="EMBL" id="BNBE01000001">
    <property type="protein sequence ID" value="GHF85453.1"/>
    <property type="molecule type" value="Genomic_DNA"/>
</dbReference>
<evidence type="ECO:0000313" key="2">
    <source>
        <dbReference type="Proteomes" id="UP000632849"/>
    </source>
</evidence>
<reference evidence="1" key="2">
    <citation type="submission" date="2020-09" db="EMBL/GenBank/DDBJ databases">
        <authorList>
            <person name="Sun Q."/>
            <person name="Ohkuma M."/>
        </authorList>
    </citation>
    <scope>NUCLEOTIDE SEQUENCE</scope>
    <source>
        <strain evidence="1">JCM 4122</strain>
    </source>
</reference>
<name>A0A919BEI4_STRFL</name>
<keyword evidence="2" id="KW-1185">Reference proteome</keyword>
<accession>A0A919BEI4</accession>